<reference evidence="3" key="1">
    <citation type="submission" date="2017-05" db="EMBL/GenBank/DDBJ databases">
        <authorList>
            <person name="Rodrigo-Torres L."/>
            <person name="Arahal R. D."/>
            <person name="Lucena T."/>
        </authorList>
    </citation>
    <scope>NUCLEOTIDE SEQUENCE [LARGE SCALE GENOMIC DNA]</scope>
    <source>
        <strain evidence="3">CECT 8715</strain>
    </source>
</reference>
<dbReference type="PANTHER" id="PTHR14859:SF1">
    <property type="entry name" value="PGAP2-INTERACTING PROTEIN"/>
    <property type="match status" value="1"/>
</dbReference>
<evidence type="ECO:0000313" key="2">
    <source>
        <dbReference type="EMBL" id="SMX40670.1"/>
    </source>
</evidence>
<name>A0A238KCW3_9RHOB</name>
<dbReference type="Proteomes" id="UP000202485">
    <property type="component" value="Unassembled WGS sequence"/>
</dbReference>
<keyword evidence="2" id="KW-0269">Exonuclease</keyword>
<gene>
    <name evidence="2" type="ORF">RUA8715_01745</name>
</gene>
<dbReference type="AlphaFoldDB" id="A0A238KCW3"/>
<protein>
    <submittedName>
        <fullName evidence="2">Endonuclease/Exonuclease/phosphatase family protein</fullName>
    </submittedName>
</protein>
<dbReference type="GO" id="GO:0006506">
    <property type="term" value="P:GPI anchor biosynthetic process"/>
    <property type="evidence" value="ECO:0007669"/>
    <property type="project" value="TreeGrafter"/>
</dbReference>
<evidence type="ECO:0000259" key="1">
    <source>
        <dbReference type="Pfam" id="PF03372"/>
    </source>
</evidence>
<dbReference type="EMBL" id="FXYG01000002">
    <property type="protein sequence ID" value="SMX40670.1"/>
    <property type="molecule type" value="Genomic_DNA"/>
</dbReference>
<dbReference type="InterPro" id="IPR036691">
    <property type="entry name" value="Endo/exonu/phosph_ase_sf"/>
</dbReference>
<keyword evidence="2" id="KW-0540">Nuclease</keyword>
<proteinExistence type="predicted"/>
<dbReference type="GO" id="GO:0004527">
    <property type="term" value="F:exonuclease activity"/>
    <property type="evidence" value="ECO:0007669"/>
    <property type="project" value="UniProtKB-KW"/>
</dbReference>
<keyword evidence="2" id="KW-0255">Endonuclease</keyword>
<accession>A0A238KCW3</accession>
<feature type="domain" description="Endonuclease/exonuclease/phosphatase" evidence="1">
    <location>
        <begin position="62"/>
        <end position="281"/>
    </location>
</feature>
<sequence length="337" mass="36531">MITNIVSSLPPVSDDVRDRILAAPRTAEAHRALMAQTPAMNAVQLGGNATRDVLGARFSAAAWNVERCLFPEESAAHLAAVTPDIVLLSEVDHGMSRTGQRHTTAEMADKLGMAYAFGVEFHELDLGGPTERAFCKDDFNTLGWHGNAILSSVPFKRVAMIRLDDHGHWFAAESGASDPQQPRLGGRMAIAAEVATENGPVCVVSTHLESNAAAAHRHAQFQLLLDTLDEFAPGMPGLIGGDLNTGNHLPPDFDWRRETLFALAEQRGFSWEFTTEGHTTRPSLITPHPDRVMKLDWFAGKGLICRDRGLLSSLTADAKPLSDHDCVWCAVEVPDAG</sequence>
<keyword evidence="2" id="KW-0378">Hydrolase</keyword>
<dbReference type="Pfam" id="PF03372">
    <property type="entry name" value="Exo_endo_phos"/>
    <property type="match status" value="1"/>
</dbReference>
<dbReference type="InterPro" id="IPR005135">
    <property type="entry name" value="Endo/exonuclease/phosphatase"/>
</dbReference>
<keyword evidence="3" id="KW-1185">Reference proteome</keyword>
<dbReference type="Gene3D" id="3.60.10.10">
    <property type="entry name" value="Endonuclease/exonuclease/phosphatase"/>
    <property type="match status" value="1"/>
</dbReference>
<evidence type="ECO:0000313" key="3">
    <source>
        <dbReference type="Proteomes" id="UP000202485"/>
    </source>
</evidence>
<dbReference type="SUPFAM" id="SSF56219">
    <property type="entry name" value="DNase I-like"/>
    <property type="match status" value="1"/>
</dbReference>
<dbReference type="InterPro" id="IPR051916">
    <property type="entry name" value="GPI-anchor_lipid_remodeler"/>
</dbReference>
<dbReference type="GO" id="GO:0016020">
    <property type="term" value="C:membrane"/>
    <property type="evidence" value="ECO:0007669"/>
    <property type="project" value="GOC"/>
</dbReference>
<organism evidence="2 3">
    <name type="scientific">Ruegeria arenilitoris</name>
    <dbReference type="NCBI Taxonomy" id="1173585"/>
    <lineage>
        <taxon>Bacteria</taxon>
        <taxon>Pseudomonadati</taxon>
        <taxon>Pseudomonadota</taxon>
        <taxon>Alphaproteobacteria</taxon>
        <taxon>Rhodobacterales</taxon>
        <taxon>Roseobacteraceae</taxon>
        <taxon>Ruegeria</taxon>
    </lineage>
</organism>
<dbReference type="PANTHER" id="PTHR14859">
    <property type="entry name" value="CALCOFLUOR WHITE HYPERSENSITIVE PROTEIN PRECURSOR"/>
    <property type="match status" value="1"/>
</dbReference>
<dbReference type="GO" id="GO:0004519">
    <property type="term" value="F:endonuclease activity"/>
    <property type="evidence" value="ECO:0007669"/>
    <property type="project" value="UniProtKB-KW"/>
</dbReference>